<feature type="binding site" evidence="5">
    <location>
        <begin position="119"/>
        <end position="123"/>
    </location>
    <ligand>
        <name>S-adenosyl-L-methionine</name>
        <dbReference type="ChEBI" id="CHEBI:59789"/>
    </ligand>
</feature>
<dbReference type="InterPro" id="IPR007848">
    <property type="entry name" value="Small_mtfrase_dom"/>
</dbReference>
<dbReference type="RefSeq" id="WP_379980096.1">
    <property type="nucleotide sequence ID" value="NZ_JBHUMO010000025.1"/>
</dbReference>
<feature type="domain" description="Release factor glutamine methyltransferase N-terminal" evidence="7">
    <location>
        <begin position="9"/>
        <end position="75"/>
    </location>
</feature>
<comment type="caution">
    <text evidence="5">Lacks conserved residue(s) required for the propagation of feature annotation.</text>
</comment>
<dbReference type="PANTHER" id="PTHR18895">
    <property type="entry name" value="HEMK METHYLTRANSFERASE"/>
    <property type="match status" value="1"/>
</dbReference>
<organism evidence="8 9">
    <name type="scientific">Enterococcus camelliae</name>
    <dbReference type="NCBI Taxonomy" id="453959"/>
    <lineage>
        <taxon>Bacteria</taxon>
        <taxon>Bacillati</taxon>
        <taxon>Bacillota</taxon>
        <taxon>Bacilli</taxon>
        <taxon>Lactobacillales</taxon>
        <taxon>Enterococcaceae</taxon>
        <taxon>Enterococcus</taxon>
    </lineage>
</organism>
<keyword evidence="2 5" id="KW-0808">Transferase</keyword>
<dbReference type="EMBL" id="JBHUMO010000025">
    <property type="protein sequence ID" value="MFD2728567.1"/>
    <property type="molecule type" value="Genomic_DNA"/>
</dbReference>
<dbReference type="GO" id="GO:0102559">
    <property type="term" value="F:peptide chain release factor N(5)-glutamine methyltransferase activity"/>
    <property type="evidence" value="ECO:0007669"/>
    <property type="project" value="UniProtKB-EC"/>
</dbReference>
<evidence type="ECO:0000313" key="8">
    <source>
        <dbReference type="EMBL" id="MFD2728567.1"/>
    </source>
</evidence>
<protein>
    <recommendedName>
        <fullName evidence="5">Release factor glutamine methyltransferase</fullName>
        <shortName evidence="5">RF MTase</shortName>
        <ecNumber evidence="5">2.1.1.297</ecNumber>
    </recommendedName>
    <alternativeName>
        <fullName evidence="5">N5-glutamine methyltransferase PrmC</fullName>
    </alternativeName>
    <alternativeName>
        <fullName evidence="5">Protein-(glutamine-N5) MTase PrmC</fullName>
    </alternativeName>
    <alternativeName>
        <fullName evidence="5">Protein-glutamine N-methyltransferase PrmC</fullName>
    </alternativeName>
</protein>
<dbReference type="Proteomes" id="UP001597427">
    <property type="component" value="Unassembled WGS sequence"/>
</dbReference>
<dbReference type="NCBIfam" id="TIGR03534">
    <property type="entry name" value="RF_mod_PrmC"/>
    <property type="match status" value="1"/>
</dbReference>
<comment type="caution">
    <text evidence="8">The sequence shown here is derived from an EMBL/GenBank/DDBJ whole genome shotgun (WGS) entry which is preliminary data.</text>
</comment>
<dbReference type="PROSITE" id="PS00092">
    <property type="entry name" value="N6_MTASE"/>
    <property type="match status" value="1"/>
</dbReference>
<dbReference type="CDD" id="cd02440">
    <property type="entry name" value="AdoMet_MTases"/>
    <property type="match status" value="1"/>
</dbReference>
<dbReference type="Gene3D" id="1.10.8.10">
    <property type="entry name" value="DNA helicase RuvA subunit, C-terminal domain"/>
    <property type="match status" value="1"/>
</dbReference>
<dbReference type="InterPro" id="IPR050320">
    <property type="entry name" value="N5-glutamine_MTase"/>
</dbReference>
<sequence length="277" mass="31305">MAKSYFLTIEEAKSQLESHGKEGYAIQSVFLTRKNWDKTKWLLHMHEPIHQADEQQIASDLEQLLADIPPQYLTGQEEFFGRVFFVNESTLIPRPETEELVEQCLQKVTAETCRVVDIGTGTGAIAVTVKAERPLWQVAAVDVSVEALAVAKKNAQHLGVAIDFFQGDTLGPVQQQTWDVIIANPPYISYEEWPLMDASVRKFEPKLALFAEDHGLAMYKKIAQQAQVCLDEQGWLFLEIGYQQGAAVQAIFQQAFPKKEVQIKKDMFGNPRMVLVH</sequence>
<dbReference type="InterPro" id="IPR004556">
    <property type="entry name" value="HemK-like"/>
</dbReference>
<evidence type="ECO:0000256" key="4">
    <source>
        <dbReference type="ARBA" id="ARBA00048391"/>
    </source>
</evidence>
<dbReference type="GO" id="GO:0032259">
    <property type="term" value="P:methylation"/>
    <property type="evidence" value="ECO:0007669"/>
    <property type="project" value="UniProtKB-KW"/>
</dbReference>
<feature type="binding site" evidence="5">
    <location>
        <position position="142"/>
    </location>
    <ligand>
        <name>S-adenosyl-L-methionine</name>
        <dbReference type="ChEBI" id="CHEBI:59789"/>
    </ligand>
</feature>
<feature type="domain" description="Methyltransferase small" evidence="6">
    <location>
        <begin position="104"/>
        <end position="188"/>
    </location>
</feature>
<gene>
    <name evidence="5 8" type="primary">prmC</name>
    <name evidence="8" type="ORF">ACFSR0_03865</name>
</gene>
<reference evidence="9" key="1">
    <citation type="journal article" date="2019" name="Int. J. Syst. Evol. Microbiol.">
        <title>The Global Catalogue of Microorganisms (GCM) 10K type strain sequencing project: providing services to taxonomists for standard genome sequencing and annotation.</title>
        <authorList>
            <consortium name="The Broad Institute Genomics Platform"/>
            <consortium name="The Broad Institute Genome Sequencing Center for Infectious Disease"/>
            <person name="Wu L."/>
            <person name="Ma J."/>
        </authorList>
    </citation>
    <scope>NUCLEOTIDE SEQUENCE [LARGE SCALE GENOMIC DNA]</scope>
    <source>
        <strain evidence="9">TISTR 932</strain>
    </source>
</reference>
<dbReference type="NCBIfam" id="TIGR00536">
    <property type="entry name" value="hemK_fam"/>
    <property type="match status" value="1"/>
</dbReference>
<dbReference type="SUPFAM" id="SSF53335">
    <property type="entry name" value="S-adenosyl-L-methionine-dependent methyltransferases"/>
    <property type="match status" value="1"/>
</dbReference>
<comment type="similarity">
    <text evidence="5">Belongs to the protein N5-glutamine methyltransferase family. PrmC subfamily.</text>
</comment>
<evidence type="ECO:0000256" key="3">
    <source>
        <dbReference type="ARBA" id="ARBA00022691"/>
    </source>
</evidence>
<dbReference type="HAMAP" id="MF_02126">
    <property type="entry name" value="RF_methyltr_PrmC"/>
    <property type="match status" value="1"/>
</dbReference>
<dbReference type="Pfam" id="PF17827">
    <property type="entry name" value="PrmC_N"/>
    <property type="match status" value="1"/>
</dbReference>
<feature type="binding site" evidence="5">
    <location>
        <begin position="184"/>
        <end position="187"/>
    </location>
    <ligand>
        <name>substrate</name>
    </ligand>
</feature>
<evidence type="ECO:0000313" key="9">
    <source>
        <dbReference type="Proteomes" id="UP001597427"/>
    </source>
</evidence>
<dbReference type="PANTHER" id="PTHR18895:SF74">
    <property type="entry name" value="MTRF1L RELEASE FACTOR GLUTAMINE METHYLTRANSFERASE"/>
    <property type="match status" value="1"/>
</dbReference>
<dbReference type="InterPro" id="IPR040758">
    <property type="entry name" value="PrmC_N"/>
</dbReference>
<evidence type="ECO:0000256" key="5">
    <source>
        <dbReference type="HAMAP-Rule" id="MF_02126"/>
    </source>
</evidence>
<keyword evidence="9" id="KW-1185">Reference proteome</keyword>
<dbReference type="InterPro" id="IPR002052">
    <property type="entry name" value="DNA_methylase_N6_adenine_CS"/>
</dbReference>
<evidence type="ECO:0000256" key="2">
    <source>
        <dbReference type="ARBA" id="ARBA00022679"/>
    </source>
</evidence>
<accession>A0ABW5TI06</accession>
<dbReference type="InterPro" id="IPR019874">
    <property type="entry name" value="RF_methyltr_PrmC"/>
</dbReference>
<dbReference type="InterPro" id="IPR029063">
    <property type="entry name" value="SAM-dependent_MTases_sf"/>
</dbReference>
<evidence type="ECO:0000259" key="6">
    <source>
        <dbReference type="Pfam" id="PF05175"/>
    </source>
</evidence>
<dbReference type="Gene3D" id="3.40.50.150">
    <property type="entry name" value="Vaccinia Virus protein VP39"/>
    <property type="match status" value="1"/>
</dbReference>
<dbReference type="Pfam" id="PF05175">
    <property type="entry name" value="MTS"/>
    <property type="match status" value="1"/>
</dbReference>
<keyword evidence="3 5" id="KW-0949">S-adenosyl-L-methionine</keyword>
<evidence type="ECO:0000256" key="1">
    <source>
        <dbReference type="ARBA" id="ARBA00022603"/>
    </source>
</evidence>
<comment type="function">
    <text evidence="5">Methylates the class 1 translation termination release factors RF1/PrfA and RF2/PrfB on the glutamine residue of the universally conserved GGQ motif.</text>
</comment>
<name>A0ABW5TI06_9ENTE</name>
<feature type="binding site" evidence="5">
    <location>
        <position position="184"/>
    </location>
    <ligand>
        <name>S-adenosyl-L-methionine</name>
        <dbReference type="ChEBI" id="CHEBI:59789"/>
    </ligand>
</feature>
<proteinExistence type="inferred from homology"/>
<evidence type="ECO:0000259" key="7">
    <source>
        <dbReference type="Pfam" id="PF17827"/>
    </source>
</evidence>
<keyword evidence="1 5" id="KW-0489">Methyltransferase</keyword>
<dbReference type="EC" id="2.1.1.297" evidence="5"/>
<comment type="catalytic activity">
    <reaction evidence="4 5">
        <text>L-glutaminyl-[peptide chain release factor] + S-adenosyl-L-methionine = N(5)-methyl-L-glutaminyl-[peptide chain release factor] + S-adenosyl-L-homocysteine + H(+)</text>
        <dbReference type="Rhea" id="RHEA:42896"/>
        <dbReference type="Rhea" id="RHEA-COMP:10271"/>
        <dbReference type="Rhea" id="RHEA-COMP:10272"/>
        <dbReference type="ChEBI" id="CHEBI:15378"/>
        <dbReference type="ChEBI" id="CHEBI:30011"/>
        <dbReference type="ChEBI" id="CHEBI:57856"/>
        <dbReference type="ChEBI" id="CHEBI:59789"/>
        <dbReference type="ChEBI" id="CHEBI:61891"/>
        <dbReference type="EC" id="2.1.1.297"/>
    </reaction>
</comment>